<sequence>MTEPSKVIHVRNVGPEISEGDLSQLAQTFGVVQKVVMLRAKNQALLQMQDLPSSIQMMQYYTGVQPNIRGRNVYMQFSSHQELTTDSGAGGRRSSDQEQQPNRILLITIHNPLYPITVDVLHQVFSPHGYVEKIVCFQKSAGLQALLQYSNQASAISARTALQGRNIYDGCCTLDIQYSNLQELQVNYNNERTRDYTNAGLPSEQGPRGGVAGNNNIMSSLFGEGGNVYGMPPQGPRPGFQQNAGPGPGMGLGPYQMPGLTSAAAVAAIGGLPPGITGTNDRSVILASNLNAEKVDPDKLFNLFSNYGNVLRVKMLHNKPDHALIQMGDGFQAELAVTYLKQGITLFGKRLDVNFSKHAQINPSPDSRDYSTSNLNRFNRNAAKNYRHCTPPTRMIHVSSLPQEITSEQIINHLSPHGTIVGAKIFESNGKKQALVLFSNEDQALEALICQHASNLEGHTIRLAFSKLTTL</sequence>
<dbReference type="SMART" id="SM00360">
    <property type="entry name" value="RRM"/>
    <property type="match status" value="3"/>
</dbReference>
<keyword evidence="1" id="KW-0597">Phosphoprotein</keyword>
<dbReference type="GO" id="GO:0006397">
    <property type="term" value="P:mRNA processing"/>
    <property type="evidence" value="ECO:0007669"/>
    <property type="project" value="InterPro"/>
</dbReference>
<dbReference type="InterPro" id="IPR034797">
    <property type="entry name" value="PTBPH3_RRM3"/>
</dbReference>
<dbReference type="Pfam" id="PF00076">
    <property type="entry name" value="RRM_1"/>
    <property type="match status" value="1"/>
</dbReference>
<gene>
    <name evidence="6" type="ORF">CBR_g7995</name>
</gene>
<keyword evidence="3 4" id="KW-0694">RNA-binding</keyword>
<accession>A0A388KKX4</accession>
<dbReference type="InterPro" id="IPR035979">
    <property type="entry name" value="RBD_domain_sf"/>
</dbReference>
<dbReference type="InterPro" id="IPR012677">
    <property type="entry name" value="Nucleotide-bd_a/b_plait_sf"/>
</dbReference>
<dbReference type="OrthoDB" id="296632at2759"/>
<evidence type="ECO:0000256" key="2">
    <source>
        <dbReference type="ARBA" id="ARBA00022737"/>
    </source>
</evidence>
<dbReference type="Proteomes" id="UP000265515">
    <property type="component" value="Unassembled WGS sequence"/>
</dbReference>
<dbReference type="PANTHER" id="PTHR15592">
    <property type="entry name" value="MATRIN 3/NUCLEAR PROTEIN 220-RELATED"/>
    <property type="match status" value="1"/>
</dbReference>
<protein>
    <recommendedName>
        <fullName evidence="5">RRM domain-containing protein</fullName>
    </recommendedName>
</protein>
<dbReference type="InterPro" id="IPR000504">
    <property type="entry name" value="RRM_dom"/>
</dbReference>
<feature type="domain" description="RRM" evidence="5">
    <location>
        <begin position="283"/>
        <end position="358"/>
    </location>
</feature>
<keyword evidence="2" id="KW-0677">Repeat</keyword>
<proteinExistence type="predicted"/>
<dbReference type="GO" id="GO:0003723">
    <property type="term" value="F:RNA binding"/>
    <property type="evidence" value="ECO:0007669"/>
    <property type="project" value="UniProtKB-UniRule"/>
</dbReference>
<dbReference type="GO" id="GO:0005634">
    <property type="term" value="C:nucleus"/>
    <property type="evidence" value="ECO:0007669"/>
    <property type="project" value="InterPro"/>
</dbReference>
<name>A0A388KKX4_CHABU</name>
<keyword evidence="7" id="KW-1185">Reference proteome</keyword>
<evidence type="ECO:0000259" key="5">
    <source>
        <dbReference type="PROSITE" id="PS50102"/>
    </source>
</evidence>
<dbReference type="InterPro" id="IPR006536">
    <property type="entry name" value="HnRNP-L/PTB"/>
</dbReference>
<dbReference type="Pfam" id="PF13893">
    <property type="entry name" value="RRM_5"/>
    <property type="match status" value="2"/>
</dbReference>
<reference evidence="6 7" key="1">
    <citation type="journal article" date="2018" name="Cell">
        <title>The Chara Genome: Secondary Complexity and Implications for Plant Terrestrialization.</title>
        <authorList>
            <person name="Nishiyama T."/>
            <person name="Sakayama H."/>
            <person name="Vries J.D."/>
            <person name="Buschmann H."/>
            <person name="Saint-Marcoux D."/>
            <person name="Ullrich K.K."/>
            <person name="Haas F.B."/>
            <person name="Vanderstraeten L."/>
            <person name="Becker D."/>
            <person name="Lang D."/>
            <person name="Vosolsobe S."/>
            <person name="Rombauts S."/>
            <person name="Wilhelmsson P.K.I."/>
            <person name="Janitza P."/>
            <person name="Kern R."/>
            <person name="Heyl A."/>
            <person name="Rumpler F."/>
            <person name="Villalobos L.I.A.C."/>
            <person name="Clay J.M."/>
            <person name="Skokan R."/>
            <person name="Toyoda A."/>
            <person name="Suzuki Y."/>
            <person name="Kagoshima H."/>
            <person name="Schijlen E."/>
            <person name="Tajeshwar N."/>
            <person name="Catarino B."/>
            <person name="Hetherington A.J."/>
            <person name="Saltykova A."/>
            <person name="Bonnot C."/>
            <person name="Breuninger H."/>
            <person name="Symeonidi A."/>
            <person name="Radhakrishnan G.V."/>
            <person name="Van Nieuwerburgh F."/>
            <person name="Deforce D."/>
            <person name="Chang C."/>
            <person name="Karol K.G."/>
            <person name="Hedrich R."/>
            <person name="Ulvskov P."/>
            <person name="Glockner G."/>
            <person name="Delwiche C.F."/>
            <person name="Petrasek J."/>
            <person name="Van de Peer Y."/>
            <person name="Friml J."/>
            <person name="Beilby M."/>
            <person name="Dolan L."/>
            <person name="Kohara Y."/>
            <person name="Sugano S."/>
            <person name="Fujiyama A."/>
            <person name="Delaux P.-M."/>
            <person name="Quint M."/>
            <person name="TheiBen G."/>
            <person name="Hagemann M."/>
            <person name="Harholt J."/>
            <person name="Dunand C."/>
            <person name="Zachgo S."/>
            <person name="Langdale J."/>
            <person name="Maumus F."/>
            <person name="Straeten D.V.D."/>
            <person name="Gould S.B."/>
            <person name="Rensing S.A."/>
        </authorList>
    </citation>
    <scope>NUCLEOTIDE SEQUENCE [LARGE SCALE GENOMIC DNA]</scope>
    <source>
        <strain evidence="6 7">S276</strain>
    </source>
</reference>
<dbReference type="CDD" id="cd12698">
    <property type="entry name" value="RRM3_PTBPH3"/>
    <property type="match status" value="1"/>
</dbReference>
<dbReference type="STRING" id="69332.A0A388KKX4"/>
<dbReference type="InterPro" id="IPR021790">
    <property type="entry name" value="PTBP1-like_RRM2"/>
</dbReference>
<dbReference type="EMBL" id="BFEA01000135">
    <property type="protein sequence ID" value="GBG70696.1"/>
    <property type="molecule type" value="Genomic_DNA"/>
</dbReference>
<dbReference type="Pfam" id="PF11835">
    <property type="entry name" value="RRM_8"/>
    <property type="match status" value="1"/>
</dbReference>
<dbReference type="PROSITE" id="PS50102">
    <property type="entry name" value="RRM"/>
    <property type="match status" value="3"/>
</dbReference>
<evidence type="ECO:0000256" key="4">
    <source>
        <dbReference type="PROSITE-ProRule" id="PRU00176"/>
    </source>
</evidence>
<comment type="caution">
    <text evidence="6">The sequence shown here is derived from an EMBL/GenBank/DDBJ whole genome shotgun (WGS) entry which is preliminary data.</text>
</comment>
<evidence type="ECO:0000313" key="6">
    <source>
        <dbReference type="EMBL" id="GBG70696.1"/>
    </source>
</evidence>
<dbReference type="Gene3D" id="3.30.70.330">
    <property type="match status" value="4"/>
</dbReference>
<organism evidence="6 7">
    <name type="scientific">Chara braunii</name>
    <name type="common">Braun's stonewort</name>
    <dbReference type="NCBI Taxonomy" id="69332"/>
    <lineage>
        <taxon>Eukaryota</taxon>
        <taxon>Viridiplantae</taxon>
        <taxon>Streptophyta</taxon>
        <taxon>Charophyceae</taxon>
        <taxon>Charales</taxon>
        <taxon>Characeae</taxon>
        <taxon>Chara</taxon>
    </lineage>
</organism>
<feature type="domain" description="RRM" evidence="5">
    <location>
        <begin position="394"/>
        <end position="468"/>
    </location>
</feature>
<dbReference type="OMA" id="NMIYPVT"/>
<dbReference type="SUPFAM" id="SSF54928">
    <property type="entry name" value="RNA-binding domain, RBD"/>
    <property type="match status" value="3"/>
</dbReference>
<evidence type="ECO:0000256" key="3">
    <source>
        <dbReference type="ARBA" id="ARBA00022884"/>
    </source>
</evidence>
<feature type="domain" description="RRM" evidence="5">
    <location>
        <begin position="6"/>
        <end position="80"/>
    </location>
</feature>
<dbReference type="Gramene" id="GBG70696">
    <property type="protein sequence ID" value="GBG70696"/>
    <property type="gene ID" value="CBR_g7995"/>
</dbReference>
<evidence type="ECO:0000256" key="1">
    <source>
        <dbReference type="ARBA" id="ARBA00022553"/>
    </source>
</evidence>
<dbReference type="AlphaFoldDB" id="A0A388KKX4"/>
<evidence type="ECO:0000313" key="7">
    <source>
        <dbReference type="Proteomes" id="UP000265515"/>
    </source>
</evidence>
<dbReference type="NCBIfam" id="TIGR01649">
    <property type="entry name" value="hnRNP-L_PTB"/>
    <property type="match status" value="1"/>
</dbReference>